<accession>A0A517MMS0</accession>
<gene>
    <name evidence="2" type="ORF">FF011L_49790</name>
</gene>
<dbReference type="SUPFAM" id="SSF53335">
    <property type="entry name" value="S-adenosyl-L-methionine-dependent methyltransferases"/>
    <property type="match status" value="1"/>
</dbReference>
<dbReference type="Pfam" id="PF13649">
    <property type="entry name" value="Methyltransf_25"/>
    <property type="match status" value="1"/>
</dbReference>
<dbReference type="KEGG" id="rml:FF011L_49790"/>
<reference evidence="2 3" key="1">
    <citation type="submission" date="2019-02" db="EMBL/GenBank/DDBJ databases">
        <title>Deep-cultivation of Planctomycetes and their phenomic and genomic characterization uncovers novel biology.</title>
        <authorList>
            <person name="Wiegand S."/>
            <person name="Jogler M."/>
            <person name="Boedeker C."/>
            <person name="Pinto D."/>
            <person name="Vollmers J."/>
            <person name="Rivas-Marin E."/>
            <person name="Kohn T."/>
            <person name="Peeters S.H."/>
            <person name="Heuer A."/>
            <person name="Rast P."/>
            <person name="Oberbeckmann S."/>
            <person name="Bunk B."/>
            <person name="Jeske O."/>
            <person name="Meyerdierks A."/>
            <person name="Storesund J.E."/>
            <person name="Kallscheuer N."/>
            <person name="Luecker S."/>
            <person name="Lage O.M."/>
            <person name="Pohl T."/>
            <person name="Merkel B.J."/>
            <person name="Hornburger P."/>
            <person name="Mueller R.-W."/>
            <person name="Bruemmer F."/>
            <person name="Labrenz M."/>
            <person name="Spormann A.M."/>
            <person name="Op den Camp H."/>
            <person name="Overmann J."/>
            <person name="Amann R."/>
            <person name="Jetten M.S.M."/>
            <person name="Mascher T."/>
            <person name="Medema M.H."/>
            <person name="Devos D.P."/>
            <person name="Kaster A.-K."/>
            <person name="Ovreas L."/>
            <person name="Rohde M."/>
            <person name="Galperin M.Y."/>
            <person name="Jogler C."/>
        </authorList>
    </citation>
    <scope>NUCLEOTIDE SEQUENCE [LARGE SCALE GENOMIC DNA]</scope>
    <source>
        <strain evidence="2 3">FF011L</strain>
    </source>
</reference>
<evidence type="ECO:0000313" key="3">
    <source>
        <dbReference type="Proteomes" id="UP000320672"/>
    </source>
</evidence>
<dbReference type="InterPro" id="IPR041698">
    <property type="entry name" value="Methyltransf_25"/>
</dbReference>
<dbReference type="Gene3D" id="3.40.50.150">
    <property type="entry name" value="Vaccinia Virus protein VP39"/>
    <property type="match status" value="1"/>
</dbReference>
<organism evidence="2 3">
    <name type="scientific">Roseimaritima multifibrata</name>
    <dbReference type="NCBI Taxonomy" id="1930274"/>
    <lineage>
        <taxon>Bacteria</taxon>
        <taxon>Pseudomonadati</taxon>
        <taxon>Planctomycetota</taxon>
        <taxon>Planctomycetia</taxon>
        <taxon>Pirellulales</taxon>
        <taxon>Pirellulaceae</taxon>
        <taxon>Roseimaritima</taxon>
    </lineage>
</organism>
<dbReference type="Proteomes" id="UP000320672">
    <property type="component" value="Chromosome"/>
</dbReference>
<feature type="domain" description="Methyltransferase" evidence="1">
    <location>
        <begin position="123"/>
        <end position="218"/>
    </location>
</feature>
<dbReference type="EMBL" id="CP036262">
    <property type="protein sequence ID" value="QDS96171.1"/>
    <property type="molecule type" value="Genomic_DNA"/>
</dbReference>
<evidence type="ECO:0000259" key="1">
    <source>
        <dbReference type="Pfam" id="PF13649"/>
    </source>
</evidence>
<dbReference type="InterPro" id="IPR029063">
    <property type="entry name" value="SAM-dependent_MTases_sf"/>
</dbReference>
<name>A0A517MMS0_9BACT</name>
<dbReference type="OrthoDB" id="4760357at2"/>
<proteinExistence type="predicted"/>
<keyword evidence="3" id="KW-1185">Reference proteome</keyword>
<dbReference type="AlphaFoldDB" id="A0A517MMS0"/>
<evidence type="ECO:0000313" key="2">
    <source>
        <dbReference type="EMBL" id="QDS96171.1"/>
    </source>
</evidence>
<protein>
    <recommendedName>
        <fullName evidence="1">Methyltransferase domain-containing protein</fullName>
    </recommendedName>
</protein>
<sequence length="284" mass="31912">MSSLLSIETASEASLKKRTAECIGRIVSTLSPGRTKMLYETPQSTPSGFVDKAIMAFLKRNAIQNHQEGFFERLHKDFWQGKGGEVFSSNCDNRFNDLFLTRQKDDITALKKTCLETKPKHLVEFGCSGGAVLNYLTQSIEGIDSATGIEINQEQVRRNQTSDEFDSRIDFVCDDGGDWLLANGQPQSLFVSNGGVLEYFRRERLDQMLTHISQQLGPATFFAIEPVACDHDFDQTNASIPFGNELSFSHNYPNLFQSNGFDVVHRSVVEFESWKMLAIIAVTR</sequence>
<dbReference type="RefSeq" id="WP_145354350.1">
    <property type="nucleotide sequence ID" value="NZ_CP036262.1"/>
</dbReference>